<dbReference type="Gene3D" id="2.130.10.10">
    <property type="entry name" value="YVTN repeat-like/Quinoprotein amine dehydrogenase"/>
    <property type="match status" value="1"/>
</dbReference>
<accession>Q22U83</accession>
<gene>
    <name evidence="1" type="ORF">TTHERM_00263000</name>
</gene>
<dbReference type="AlphaFoldDB" id="Q22U83"/>
<evidence type="ECO:0008006" key="3">
    <source>
        <dbReference type="Google" id="ProtNLM"/>
    </source>
</evidence>
<protein>
    <recommendedName>
        <fullName evidence="3">WD domain, G-beta repeat protein</fullName>
    </recommendedName>
</protein>
<dbReference type="RefSeq" id="XP_001009049.2">
    <property type="nucleotide sequence ID" value="XM_001009049.2"/>
</dbReference>
<dbReference type="InterPro" id="IPR036322">
    <property type="entry name" value="WD40_repeat_dom_sf"/>
</dbReference>
<proteinExistence type="predicted"/>
<organism evidence="1 2">
    <name type="scientific">Tetrahymena thermophila (strain SB210)</name>
    <dbReference type="NCBI Taxonomy" id="312017"/>
    <lineage>
        <taxon>Eukaryota</taxon>
        <taxon>Sar</taxon>
        <taxon>Alveolata</taxon>
        <taxon>Ciliophora</taxon>
        <taxon>Intramacronucleata</taxon>
        <taxon>Oligohymenophorea</taxon>
        <taxon>Hymenostomatida</taxon>
        <taxon>Tetrahymenina</taxon>
        <taxon>Tetrahymenidae</taxon>
        <taxon>Tetrahymena</taxon>
    </lineage>
</organism>
<dbReference type="Proteomes" id="UP000009168">
    <property type="component" value="Unassembled WGS sequence"/>
</dbReference>
<dbReference type="EMBL" id="GG662830">
    <property type="protein sequence ID" value="EAR88804.2"/>
    <property type="molecule type" value="Genomic_DNA"/>
</dbReference>
<reference evidence="2" key="1">
    <citation type="journal article" date="2006" name="PLoS Biol.">
        <title>Macronuclear genome sequence of the ciliate Tetrahymena thermophila, a model eukaryote.</title>
        <authorList>
            <person name="Eisen J.A."/>
            <person name="Coyne R.S."/>
            <person name="Wu M."/>
            <person name="Wu D."/>
            <person name="Thiagarajan M."/>
            <person name="Wortman J.R."/>
            <person name="Badger J.H."/>
            <person name="Ren Q."/>
            <person name="Amedeo P."/>
            <person name="Jones K.M."/>
            <person name="Tallon L.J."/>
            <person name="Delcher A.L."/>
            <person name="Salzberg S.L."/>
            <person name="Silva J.C."/>
            <person name="Haas B.J."/>
            <person name="Majoros W.H."/>
            <person name="Farzad M."/>
            <person name="Carlton J.M."/>
            <person name="Smith R.K. Jr."/>
            <person name="Garg J."/>
            <person name="Pearlman R.E."/>
            <person name="Karrer K.M."/>
            <person name="Sun L."/>
            <person name="Manning G."/>
            <person name="Elde N.C."/>
            <person name="Turkewitz A.P."/>
            <person name="Asai D.J."/>
            <person name="Wilkes D.E."/>
            <person name="Wang Y."/>
            <person name="Cai H."/>
            <person name="Collins K."/>
            <person name="Stewart B.A."/>
            <person name="Lee S.R."/>
            <person name="Wilamowska K."/>
            <person name="Weinberg Z."/>
            <person name="Ruzzo W.L."/>
            <person name="Wloga D."/>
            <person name="Gaertig J."/>
            <person name="Frankel J."/>
            <person name="Tsao C.-C."/>
            <person name="Gorovsky M.A."/>
            <person name="Keeling P.J."/>
            <person name="Waller R.F."/>
            <person name="Patron N.J."/>
            <person name="Cherry J.M."/>
            <person name="Stover N.A."/>
            <person name="Krieger C.J."/>
            <person name="del Toro C."/>
            <person name="Ryder H.F."/>
            <person name="Williamson S.C."/>
            <person name="Barbeau R.A."/>
            <person name="Hamilton E.P."/>
            <person name="Orias E."/>
        </authorList>
    </citation>
    <scope>NUCLEOTIDE SEQUENCE [LARGE SCALE GENOMIC DNA]</scope>
    <source>
        <strain evidence="2">SB210</strain>
    </source>
</reference>
<keyword evidence="2" id="KW-1185">Reference proteome</keyword>
<name>Q22U83_TETTS</name>
<sequence length="332" mass="38851">MIKKFQNMNYKRFSESEISDKIDQIQTIQHEESLVLHSDKLIWSRCVYFQEGQFVVGLSDGQVLLVDTLSSTSKTVKLQNSPQFKVKDIAFLQKNSLMVTCYIDAYIHIWSLKNDGQLIKQLPYKSYNSVAIKDRYLAFISSDMLNEIIILDSHKFFSIVQKIQAPIFFNGQLNSIRFINSFHPCSNLFAFVDRLYFYVYDFYTKHYVKIINLKAYGSPYKIKTYKKDNFYYAAVLFMSEKFIVIDIIKGEIIYKSKILESSYDSTVLCCEFVNRTNIIMGFSDLRAYIINFITDQIQMINNDDGFVGAFVYKNKLFTTADKTNKLHTYILN</sequence>
<dbReference type="SUPFAM" id="SSF50978">
    <property type="entry name" value="WD40 repeat-like"/>
    <property type="match status" value="1"/>
</dbReference>
<dbReference type="InterPro" id="IPR015943">
    <property type="entry name" value="WD40/YVTN_repeat-like_dom_sf"/>
</dbReference>
<dbReference type="GeneID" id="7846152"/>
<evidence type="ECO:0000313" key="2">
    <source>
        <dbReference type="Proteomes" id="UP000009168"/>
    </source>
</evidence>
<dbReference type="KEGG" id="tet:TTHERM_00263000"/>
<dbReference type="InParanoid" id="Q22U83"/>
<dbReference type="HOGENOM" id="CLU_856581_0_0_1"/>
<evidence type="ECO:0000313" key="1">
    <source>
        <dbReference type="EMBL" id="EAR88804.2"/>
    </source>
</evidence>